<proteinExistence type="predicted"/>
<keyword evidence="3" id="KW-1185">Reference proteome</keyword>
<evidence type="ECO:0000313" key="2">
    <source>
        <dbReference type="EMBL" id="RRS01755.1"/>
    </source>
</evidence>
<dbReference type="RefSeq" id="WP_125246232.1">
    <property type="nucleotide sequence ID" value="NZ_RSEB01000001.1"/>
</dbReference>
<comment type="caution">
    <text evidence="2">The sequence shown here is derived from an EMBL/GenBank/DDBJ whole genome shotgun (WGS) entry which is preliminary data.</text>
</comment>
<gene>
    <name evidence="2" type="ORF">EIW28_03075</name>
</gene>
<evidence type="ECO:0000256" key="1">
    <source>
        <dbReference type="SAM" id="Coils"/>
    </source>
</evidence>
<accession>A0A426V4J2</accession>
<sequence length="212" mass="23650">MARRSAGTAATAIARPAIQKLLKGRSLEFKPRGHADRPVFKKVTTNNYADVPKPFKNDKGRWVLHVKRHEGWNQADYRSKVDSMRQAGQNGQLRYVKDTSAKRTGAQGKKRDLEEENAVREAIQKEDAGDLPGAQAHLDERLRTLDRQEADHIIELQIDGKDELANLKMIDATTNHGMGGQLRSQIVAATNQGMQPGDLVEIVEVPGTLRNR</sequence>
<dbReference type="Proteomes" id="UP000277256">
    <property type="component" value="Unassembled WGS sequence"/>
</dbReference>
<protein>
    <submittedName>
        <fullName evidence="2">Uncharacterized protein</fullName>
    </submittedName>
</protein>
<keyword evidence="1" id="KW-0175">Coiled coil</keyword>
<organism evidence="2 3">
    <name type="scientific">Glycomyces terrestris</name>
    <dbReference type="NCBI Taxonomy" id="2493553"/>
    <lineage>
        <taxon>Bacteria</taxon>
        <taxon>Bacillati</taxon>
        <taxon>Actinomycetota</taxon>
        <taxon>Actinomycetes</taxon>
        <taxon>Glycomycetales</taxon>
        <taxon>Glycomycetaceae</taxon>
        <taxon>Glycomyces</taxon>
    </lineage>
</organism>
<feature type="coiled-coil region" evidence="1">
    <location>
        <begin position="96"/>
        <end position="126"/>
    </location>
</feature>
<evidence type="ECO:0000313" key="3">
    <source>
        <dbReference type="Proteomes" id="UP000277256"/>
    </source>
</evidence>
<name>A0A426V4J2_9ACTN</name>
<reference evidence="2 3" key="1">
    <citation type="submission" date="2018-12" db="EMBL/GenBank/DDBJ databases">
        <title>Glycomyces sp. YIM 121974 draft genome.</title>
        <authorList>
            <person name="Li Q."/>
        </authorList>
    </citation>
    <scope>NUCLEOTIDE SEQUENCE [LARGE SCALE GENOMIC DNA]</scope>
    <source>
        <strain evidence="2 3">YIM 121974</strain>
    </source>
</reference>
<dbReference type="OrthoDB" id="4981820at2"/>
<dbReference type="EMBL" id="RSEB01000001">
    <property type="protein sequence ID" value="RRS01755.1"/>
    <property type="molecule type" value="Genomic_DNA"/>
</dbReference>
<dbReference type="AlphaFoldDB" id="A0A426V4J2"/>